<feature type="domain" description="Beta-lactamase-related" evidence="1">
    <location>
        <begin position="4"/>
        <end position="321"/>
    </location>
</feature>
<evidence type="ECO:0000313" key="4">
    <source>
        <dbReference type="EMBL" id="CAB4823682.1"/>
    </source>
</evidence>
<dbReference type="EMBL" id="CAESGF010000005">
    <property type="protein sequence ID" value="CAB4363285.1"/>
    <property type="molecule type" value="Genomic_DNA"/>
</dbReference>
<dbReference type="Pfam" id="PF00144">
    <property type="entry name" value="Beta-lactamase"/>
    <property type="match status" value="1"/>
</dbReference>
<evidence type="ECO:0000313" key="2">
    <source>
        <dbReference type="EMBL" id="CAB4363285.1"/>
    </source>
</evidence>
<dbReference type="EMBL" id="CAEZYF010000014">
    <property type="protein sequence ID" value="CAB4731865.1"/>
    <property type="molecule type" value="Genomic_DNA"/>
</dbReference>
<evidence type="ECO:0000313" key="3">
    <source>
        <dbReference type="EMBL" id="CAB4731865.1"/>
    </source>
</evidence>
<dbReference type="Gene3D" id="3.40.710.10">
    <property type="entry name" value="DD-peptidase/beta-lactamase superfamily"/>
    <property type="match status" value="1"/>
</dbReference>
<name>A0A6J7I8J1_9ZZZZ</name>
<dbReference type="InterPro" id="IPR050789">
    <property type="entry name" value="Diverse_Enzym_Activities"/>
</dbReference>
<evidence type="ECO:0000313" key="5">
    <source>
        <dbReference type="EMBL" id="CAB4847066.1"/>
    </source>
</evidence>
<reference evidence="6" key="1">
    <citation type="submission" date="2020-05" db="EMBL/GenBank/DDBJ databases">
        <authorList>
            <person name="Chiriac C."/>
            <person name="Salcher M."/>
            <person name="Ghai R."/>
            <person name="Kavagutti S V."/>
        </authorList>
    </citation>
    <scope>NUCLEOTIDE SEQUENCE</scope>
</reference>
<evidence type="ECO:0000259" key="1">
    <source>
        <dbReference type="Pfam" id="PF00144"/>
    </source>
</evidence>
<evidence type="ECO:0000313" key="7">
    <source>
        <dbReference type="EMBL" id="CAB4996388.1"/>
    </source>
</evidence>
<dbReference type="EMBL" id="CAFBOL010000049">
    <property type="protein sequence ID" value="CAB4996388.1"/>
    <property type="molecule type" value="Genomic_DNA"/>
</dbReference>
<dbReference type="PANTHER" id="PTHR43283">
    <property type="entry name" value="BETA-LACTAMASE-RELATED"/>
    <property type="match status" value="1"/>
</dbReference>
<dbReference type="InterPro" id="IPR012338">
    <property type="entry name" value="Beta-lactam/transpept-like"/>
</dbReference>
<gene>
    <name evidence="3" type="ORF">UFOPK2656_02175</name>
    <name evidence="4" type="ORF">UFOPK3099_01539</name>
    <name evidence="5" type="ORF">UFOPK3267_00404</name>
    <name evidence="6" type="ORF">UFOPK3651_01232</name>
    <name evidence="7" type="ORF">UFOPK3931_01827</name>
    <name evidence="2" type="ORF">UFOPK4189_01067</name>
</gene>
<sequence>MIRELVANTARDERCESIAWGVIENGILTEQHAADTVYRIASMTKSFTTAAVLALRDEGAFGLDDPVSRHAPELATVCGPAGSAPITLRHLLSMSSGLATDDAWADRHLDITADEIDLLYAEGPTFACRPGDHFEYSNLGFAMIGRVVQRVTGRSVQEHITQRFLLPLGMHDTTWLQPGHDRWARPHRVQDGSIIPDLPAPLGDGEIAPMGGLWSTVANLATWAMFLDAANLSHADDALLSAASRREMQRTQTYIGIAELAGHHSPTGYGFGLNLRDDAVLGHVVAHSGGLPGYGSNMRWVAGRRVGAIALANTTYAPMSALTLQMLHVLHEHGRVPTAAPLVAPLLNAAADQLVFLLNDWNDDTARALFADNVALDESFAHRAAGIARIIELHGQLVIDEIRPERATSGAVTLHGIASGATLHLELQLSPQPAAGVQWYEFRV</sequence>
<dbReference type="EMBL" id="CAFBMT010000005">
    <property type="protein sequence ID" value="CAB4926942.1"/>
    <property type="molecule type" value="Genomic_DNA"/>
</dbReference>
<dbReference type="EMBL" id="CAFAAV010000114">
    <property type="protein sequence ID" value="CAB4823682.1"/>
    <property type="molecule type" value="Genomic_DNA"/>
</dbReference>
<dbReference type="SUPFAM" id="SSF56601">
    <property type="entry name" value="beta-lactamase/transpeptidase-like"/>
    <property type="match status" value="1"/>
</dbReference>
<protein>
    <submittedName>
        <fullName evidence="6">Unannotated protein</fullName>
    </submittedName>
</protein>
<proteinExistence type="predicted"/>
<organism evidence="6">
    <name type="scientific">freshwater metagenome</name>
    <dbReference type="NCBI Taxonomy" id="449393"/>
    <lineage>
        <taxon>unclassified sequences</taxon>
        <taxon>metagenomes</taxon>
        <taxon>ecological metagenomes</taxon>
    </lineage>
</organism>
<dbReference type="EMBL" id="CAFBIY010000013">
    <property type="protein sequence ID" value="CAB4847066.1"/>
    <property type="molecule type" value="Genomic_DNA"/>
</dbReference>
<dbReference type="PANTHER" id="PTHR43283:SF7">
    <property type="entry name" value="BETA-LACTAMASE-RELATED DOMAIN-CONTAINING PROTEIN"/>
    <property type="match status" value="1"/>
</dbReference>
<dbReference type="AlphaFoldDB" id="A0A6J7I8J1"/>
<evidence type="ECO:0000313" key="6">
    <source>
        <dbReference type="EMBL" id="CAB4926942.1"/>
    </source>
</evidence>
<dbReference type="InterPro" id="IPR001466">
    <property type="entry name" value="Beta-lactam-related"/>
</dbReference>
<accession>A0A6J7I8J1</accession>